<keyword evidence="1" id="KW-1133">Transmembrane helix</keyword>
<feature type="transmembrane region" description="Helical" evidence="1">
    <location>
        <begin position="115"/>
        <end position="132"/>
    </location>
</feature>
<feature type="transmembrane region" description="Helical" evidence="1">
    <location>
        <begin position="86"/>
        <end position="103"/>
    </location>
</feature>
<evidence type="ECO:0000313" key="2">
    <source>
        <dbReference type="EMBL" id="ECS7203034.1"/>
    </source>
</evidence>
<evidence type="ECO:0000256" key="1">
    <source>
        <dbReference type="SAM" id="Phobius"/>
    </source>
</evidence>
<dbReference type="EMBL" id="AAKKMD010000003">
    <property type="protein sequence ID" value="ECS7203034.1"/>
    <property type="molecule type" value="Genomic_DNA"/>
</dbReference>
<protein>
    <submittedName>
        <fullName evidence="2">Uncharacterized protein</fullName>
    </submittedName>
</protein>
<reference evidence="2" key="1">
    <citation type="submission" date="2018-07" db="EMBL/GenBank/DDBJ databases">
        <authorList>
            <consortium name="PulseNet: The National Subtyping Network for Foodborne Disease Surveillance"/>
            <person name="Tarr C.L."/>
            <person name="Trees E."/>
            <person name="Katz L.S."/>
            <person name="Carleton-Romer H.A."/>
            <person name="Stroika S."/>
            <person name="Kucerova Z."/>
            <person name="Roache K.F."/>
            <person name="Sabol A.L."/>
            <person name="Besser J."/>
            <person name="Gerner-Smidt P."/>
        </authorList>
    </citation>
    <scope>NUCLEOTIDE SEQUENCE</scope>
    <source>
        <strain evidence="2">2015AM-1569</strain>
    </source>
</reference>
<name>A0A5Z7UEB5_SALER</name>
<accession>A0A5Z7UEB5</accession>
<organism evidence="2">
    <name type="scientific">Salmonella enterica</name>
    <name type="common">Salmonella choleraesuis</name>
    <dbReference type="NCBI Taxonomy" id="28901"/>
    <lineage>
        <taxon>Bacteria</taxon>
        <taxon>Pseudomonadati</taxon>
        <taxon>Pseudomonadota</taxon>
        <taxon>Gammaproteobacteria</taxon>
        <taxon>Enterobacterales</taxon>
        <taxon>Enterobacteriaceae</taxon>
        <taxon>Salmonella</taxon>
    </lineage>
</organism>
<comment type="caution">
    <text evidence="2">The sequence shown here is derived from an EMBL/GenBank/DDBJ whole genome shotgun (WGS) entry which is preliminary data.</text>
</comment>
<keyword evidence="1" id="KW-0812">Transmembrane</keyword>
<feature type="transmembrane region" description="Helical" evidence="1">
    <location>
        <begin position="48"/>
        <end position="70"/>
    </location>
</feature>
<gene>
    <name evidence="2" type="ORF">CFA87_12915</name>
</gene>
<dbReference type="AlphaFoldDB" id="A0A5Z7UEB5"/>
<feature type="transmembrane region" description="Helical" evidence="1">
    <location>
        <begin position="160"/>
        <end position="179"/>
    </location>
</feature>
<keyword evidence="1" id="KW-0472">Membrane</keyword>
<sequence>MQKFFQKINSLTYNKKLAPVILNYDFSTGINKTTKIDSSNSKRELRSILLSICAFLIFFISTIFTIRYLIFISKFLSKNHPDYMEFYHLFIYIIPLLGGTLIAICNHKYRYTKPFNDGILFLSSALTAYFLLDKNIPFKGQIGNIVKIVFGPDYQYTTSLFLATCLIGKTLIAFAEFLYEQKKHVLKNFS</sequence>
<proteinExistence type="predicted"/>